<proteinExistence type="predicted"/>
<organism evidence="9 10">
    <name type="scientific">Pelotomaculum isophthalicicum JI</name>
    <dbReference type="NCBI Taxonomy" id="947010"/>
    <lineage>
        <taxon>Bacteria</taxon>
        <taxon>Bacillati</taxon>
        <taxon>Bacillota</taxon>
        <taxon>Clostridia</taxon>
        <taxon>Eubacteriales</taxon>
        <taxon>Desulfotomaculaceae</taxon>
        <taxon>Pelotomaculum</taxon>
    </lineage>
</organism>
<evidence type="ECO:0000256" key="8">
    <source>
        <dbReference type="SAM" id="Phobius"/>
    </source>
</evidence>
<dbReference type="InterPro" id="IPR004268">
    <property type="entry name" value="MurJ"/>
</dbReference>
<evidence type="ECO:0000256" key="5">
    <source>
        <dbReference type="ARBA" id="ARBA00022984"/>
    </source>
</evidence>
<dbReference type="AlphaFoldDB" id="A0A9X4H3S0"/>
<sequence>MGWVQKKLAVNSFFVASAQVITGLLGLGTQVLVVRKIGVSGVTDGFFVAYVIPDVVGGIVMSLALLVLLPRVVDKEGLSPYGRNLCWMFALLSAVILSIAALIVIVTNISLAAFLGPGLTEEGVKVAGKALSIMAPAIMLQGTGGVAIAMLQACNFFAAASLGRVFFMLGPFIAAVALVDIYGIYSLAWGVLAGSFSACIFLVLITLAVTGRPLLYEVWATRLEAVEITKGAVPVLFARCEGEAWGFVIRAVATTTLPGGVTLLVLVQKLANLLYLAGSSISTAAYPDIARESRFGSEGFIGLTRKRAGQIFLVMNVLAWPLAGVAASIMNMITNSTVYVEPSIAYFAPVCLSLFSIMAPWVSINGLIGNATWAVGRVWGRLAIEAATLFMLLPVLWFCARIWGFIAIPVIFFAEWLILVFAGELLLRYSLRQPVLSKNDVIAYLGITVGSLLGGCAARITANVLDRMLSFYLFYQFLSSVAAFIVGAVVSGLFAFIIVRKVLKYEFA</sequence>
<dbReference type="GO" id="GO:0009252">
    <property type="term" value="P:peptidoglycan biosynthetic process"/>
    <property type="evidence" value="ECO:0007669"/>
    <property type="project" value="UniProtKB-KW"/>
</dbReference>
<evidence type="ECO:0000256" key="4">
    <source>
        <dbReference type="ARBA" id="ARBA00022960"/>
    </source>
</evidence>
<dbReference type="GO" id="GO:0005886">
    <property type="term" value="C:plasma membrane"/>
    <property type="evidence" value="ECO:0007669"/>
    <property type="project" value="UniProtKB-SubCell"/>
</dbReference>
<evidence type="ECO:0000256" key="1">
    <source>
        <dbReference type="ARBA" id="ARBA00004651"/>
    </source>
</evidence>
<evidence type="ECO:0000256" key="7">
    <source>
        <dbReference type="ARBA" id="ARBA00023136"/>
    </source>
</evidence>
<keyword evidence="10" id="KW-1185">Reference proteome</keyword>
<dbReference type="Pfam" id="PF03023">
    <property type="entry name" value="MurJ"/>
    <property type="match status" value="1"/>
</dbReference>
<dbReference type="GO" id="GO:0008360">
    <property type="term" value="P:regulation of cell shape"/>
    <property type="evidence" value="ECO:0007669"/>
    <property type="project" value="UniProtKB-KW"/>
</dbReference>
<comment type="caution">
    <text evidence="9">The sequence shown here is derived from an EMBL/GenBank/DDBJ whole genome shotgun (WGS) entry which is preliminary data.</text>
</comment>
<reference evidence="9" key="1">
    <citation type="submission" date="2022-02" db="EMBL/GenBank/DDBJ databases">
        <authorList>
            <person name="Leng L."/>
        </authorList>
    </citation>
    <scope>NUCLEOTIDE SEQUENCE</scope>
    <source>
        <strain evidence="9">JI</strain>
    </source>
</reference>
<feature type="transmembrane region" description="Helical" evidence="8">
    <location>
        <begin position="474"/>
        <end position="499"/>
    </location>
</feature>
<feature type="transmembrane region" description="Helical" evidence="8">
    <location>
        <begin position="46"/>
        <end position="73"/>
    </location>
</feature>
<gene>
    <name evidence="9" type="ORF">L7E55_00185</name>
</gene>
<keyword evidence="5" id="KW-0573">Peptidoglycan synthesis</keyword>
<dbReference type="Proteomes" id="UP001154312">
    <property type="component" value="Unassembled WGS sequence"/>
</dbReference>
<evidence type="ECO:0000256" key="6">
    <source>
        <dbReference type="ARBA" id="ARBA00022989"/>
    </source>
</evidence>
<dbReference type="RefSeq" id="WP_277441934.1">
    <property type="nucleotide sequence ID" value="NZ_JAKOAV010000001.1"/>
</dbReference>
<evidence type="ECO:0000256" key="3">
    <source>
        <dbReference type="ARBA" id="ARBA00022692"/>
    </source>
</evidence>
<feature type="transmembrane region" description="Helical" evidence="8">
    <location>
        <begin position="133"/>
        <end position="158"/>
    </location>
</feature>
<feature type="transmembrane region" description="Helical" evidence="8">
    <location>
        <begin position="379"/>
        <end position="397"/>
    </location>
</feature>
<keyword evidence="3 8" id="KW-0812">Transmembrane</keyword>
<protein>
    <submittedName>
        <fullName evidence="9">Uncharacterized protein</fullName>
    </submittedName>
</protein>
<evidence type="ECO:0000313" key="9">
    <source>
        <dbReference type="EMBL" id="MDF9406788.1"/>
    </source>
</evidence>
<feature type="transmembrane region" description="Helical" evidence="8">
    <location>
        <begin position="441"/>
        <end position="462"/>
    </location>
</feature>
<feature type="transmembrane region" description="Helical" evidence="8">
    <location>
        <begin position="403"/>
        <end position="429"/>
    </location>
</feature>
<evidence type="ECO:0000313" key="10">
    <source>
        <dbReference type="Proteomes" id="UP001154312"/>
    </source>
</evidence>
<feature type="transmembrane region" description="Helical" evidence="8">
    <location>
        <begin position="311"/>
        <end position="333"/>
    </location>
</feature>
<keyword evidence="2" id="KW-1003">Cell membrane</keyword>
<evidence type="ECO:0000256" key="2">
    <source>
        <dbReference type="ARBA" id="ARBA00022475"/>
    </source>
</evidence>
<feature type="transmembrane region" description="Helical" evidence="8">
    <location>
        <begin position="191"/>
        <end position="209"/>
    </location>
</feature>
<feature type="transmembrane region" description="Helical" evidence="8">
    <location>
        <begin position="12"/>
        <end position="34"/>
    </location>
</feature>
<feature type="transmembrane region" description="Helical" evidence="8">
    <location>
        <begin position="85"/>
        <end position="113"/>
    </location>
</feature>
<keyword evidence="4" id="KW-0133">Cell shape</keyword>
<keyword evidence="7 8" id="KW-0472">Membrane</keyword>
<keyword evidence="6 8" id="KW-1133">Transmembrane helix</keyword>
<feature type="transmembrane region" description="Helical" evidence="8">
    <location>
        <begin position="345"/>
        <end position="367"/>
    </location>
</feature>
<accession>A0A9X4H3S0</accession>
<feature type="transmembrane region" description="Helical" evidence="8">
    <location>
        <begin position="165"/>
        <end position="185"/>
    </location>
</feature>
<dbReference type="EMBL" id="JAKOAV010000001">
    <property type="protein sequence ID" value="MDF9406788.1"/>
    <property type="molecule type" value="Genomic_DNA"/>
</dbReference>
<name>A0A9X4H3S0_9FIRM</name>
<comment type="subcellular location">
    <subcellularLocation>
        <location evidence="1">Cell membrane</location>
        <topology evidence="1">Multi-pass membrane protein</topology>
    </subcellularLocation>
</comment>